<keyword evidence="2" id="KW-1185">Reference proteome</keyword>
<dbReference type="STRING" id="391735.Veis_4439"/>
<evidence type="ECO:0000313" key="2">
    <source>
        <dbReference type="Proteomes" id="UP000000374"/>
    </source>
</evidence>
<name>A1WR85_VEREI</name>
<sequence length="112" mass="11578">MAFDMPGGAGPTWAEGGAFGHGHAGCHQGSAAAFSPLHFLRLHGVLGATSARRQRGVGVAQAWPLSAAQPPVPHPAFCLPPKALPGAWAGCRATRDKRAAGGHRVRHPLPER</sequence>
<accession>A1WR85</accession>
<dbReference type="KEGG" id="vei:Veis_4439"/>
<dbReference type="EMBL" id="CP000542">
    <property type="protein sequence ID" value="ABM60142.1"/>
    <property type="molecule type" value="Genomic_DNA"/>
</dbReference>
<evidence type="ECO:0000313" key="1">
    <source>
        <dbReference type="EMBL" id="ABM60142.1"/>
    </source>
</evidence>
<dbReference type="AlphaFoldDB" id="A1WR85"/>
<dbReference type="HOGENOM" id="CLU_2144803_0_0_4"/>
<gene>
    <name evidence="1" type="ordered locus">Veis_4439</name>
</gene>
<dbReference type="Proteomes" id="UP000000374">
    <property type="component" value="Chromosome"/>
</dbReference>
<proteinExistence type="predicted"/>
<reference evidence="2" key="1">
    <citation type="submission" date="2006-12" db="EMBL/GenBank/DDBJ databases">
        <title>Complete sequence of chromosome 1 of Verminephrobacter eiseniae EF01-2.</title>
        <authorList>
            <person name="Copeland A."/>
            <person name="Lucas S."/>
            <person name="Lapidus A."/>
            <person name="Barry K."/>
            <person name="Detter J.C."/>
            <person name="Glavina del Rio T."/>
            <person name="Dalin E."/>
            <person name="Tice H."/>
            <person name="Pitluck S."/>
            <person name="Chertkov O."/>
            <person name="Brettin T."/>
            <person name="Bruce D."/>
            <person name="Han C."/>
            <person name="Tapia R."/>
            <person name="Gilna P."/>
            <person name="Schmutz J."/>
            <person name="Larimer F."/>
            <person name="Land M."/>
            <person name="Hauser L."/>
            <person name="Kyrpides N."/>
            <person name="Kim E."/>
            <person name="Stahl D."/>
            <person name="Richardson P."/>
        </authorList>
    </citation>
    <scope>NUCLEOTIDE SEQUENCE [LARGE SCALE GENOMIC DNA]</scope>
    <source>
        <strain evidence="2">EF01-2</strain>
    </source>
</reference>
<organism evidence="1 2">
    <name type="scientific">Verminephrobacter eiseniae (strain EF01-2)</name>
    <dbReference type="NCBI Taxonomy" id="391735"/>
    <lineage>
        <taxon>Bacteria</taxon>
        <taxon>Pseudomonadati</taxon>
        <taxon>Pseudomonadota</taxon>
        <taxon>Betaproteobacteria</taxon>
        <taxon>Burkholderiales</taxon>
        <taxon>Comamonadaceae</taxon>
        <taxon>Verminephrobacter</taxon>
    </lineage>
</organism>
<protein>
    <submittedName>
        <fullName evidence="1">Uncharacterized protein</fullName>
    </submittedName>
</protein>